<feature type="transmembrane region" description="Helical" evidence="4">
    <location>
        <begin position="64"/>
        <end position="84"/>
    </location>
</feature>
<evidence type="ECO:0000256" key="2">
    <source>
        <dbReference type="ARBA" id="ARBA00022840"/>
    </source>
</evidence>
<dbReference type="Gene3D" id="3.40.50.300">
    <property type="entry name" value="P-loop containing nucleotide triphosphate hydrolases"/>
    <property type="match status" value="1"/>
</dbReference>
<proteinExistence type="predicted"/>
<keyword evidence="4" id="KW-0812">Transmembrane</keyword>
<evidence type="ECO:0000256" key="3">
    <source>
        <dbReference type="ARBA" id="ARBA00023125"/>
    </source>
</evidence>
<dbReference type="SUPFAM" id="SSF52540">
    <property type="entry name" value="P-loop containing nucleoside triphosphate hydrolases"/>
    <property type="match status" value="1"/>
</dbReference>
<dbReference type="InterPro" id="IPR027417">
    <property type="entry name" value="P-loop_NTPase"/>
</dbReference>
<keyword evidence="1" id="KW-0547">Nucleotide-binding</keyword>
<reference evidence="6 7" key="1">
    <citation type="submission" date="2019-05" db="EMBL/GenBank/DDBJ databases">
        <title>Hymenobacter edaphi sp. nov., isolated from abandoned arsenic-contaminated farmland soil.</title>
        <authorList>
            <person name="Nie L."/>
        </authorList>
    </citation>
    <scope>NUCLEOTIDE SEQUENCE [LARGE SCALE GENOMIC DNA]</scope>
    <source>
        <strain evidence="6 7">1-3-3-8</strain>
    </source>
</reference>
<accession>A0A5R8WMS0</accession>
<keyword evidence="4" id="KW-1133">Transmembrane helix</keyword>
<protein>
    <submittedName>
        <fullName evidence="6">DNA mismatch repair protein MutS</fullName>
    </submittedName>
</protein>
<dbReference type="GO" id="GO:0140664">
    <property type="term" value="F:ATP-dependent DNA damage sensor activity"/>
    <property type="evidence" value="ECO:0007669"/>
    <property type="project" value="InterPro"/>
</dbReference>
<evidence type="ECO:0000256" key="4">
    <source>
        <dbReference type="SAM" id="Phobius"/>
    </source>
</evidence>
<feature type="transmembrane region" description="Helical" evidence="4">
    <location>
        <begin position="331"/>
        <end position="353"/>
    </location>
</feature>
<feature type="domain" description="DNA mismatch repair proteins mutS family" evidence="5">
    <location>
        <begin position="430"/>
        <end position="604"/>
    </location>
</feature>
<dbReference type="PANTHER" id="PTHR11361">
    <property type="entry name" value="DNA MISMATCH REPAIR PROTEIN MUTS FAMILY MEMBER"/>
    <property type="match status" value="1"/>
</dbReference>
<dbReference type="PANTHER" id="PTHR11361:SF99">
    <property type="entry name" value="DNA MISMATCH REPAIR PROTEIN"/>
    <property type="match status" value="1"/>
</dbReference>
<dbReference type="SMART" id="SM00534">
    <property type="entry name" value="MUTSac"/>
    <property type="match status" value="1"/>
</dbReference>
<dbReference type="GO" id="GO:0005524">
    <property type="term" value="F:ATP binding"/>
    <property type="evidence" value="ECO:0007669"/>
    <property type="project" value="UniProtKB-KW"/>
</dbReference>
<dbReference type="GO" id="GO:0005829">
    <property type="term" value="C:cytosol"/>
    <property type="evidence" value="ECO:0007669"/>
    <property type="project" value="TreeGrafter"/>
</dbReference>
<dbReference type="EMBL" id="VAJM01000009">
    <property type="protein sequence ID" value="TLM90548.1"/>
    <property type="molecule type" value="Genomic_DNA"/>
</dbReference>
<dbReference type="SUPFAM" id="SSF48334">
    <property type="entry name" value="DNA repair protein MutS, domain III"/>
    <property type="match status" value="1"/>
</dbReference>
<evidence type="ECO:0000313" key="6">
    <source>
        <dbReference type="EMBL" id="TLM90548.1"/>
    </source>
</evidence>
<keyword evidence="4" id="KW-0472">Membrane</keyword>
<evidence type="ECO:0000259" key="5">
    <source>
        <dbReference type="SMART" id="SM00534"/>
    </source>
</evidence>
<dbReference type="RefSeq" id="WP_138079814.1">
    <property type="nucleotide sequence ID" value="NZ_VAJM01000009.1"/>
</dbReference>
<dbReference type="OrthoDB" id="9802448at2"/>
<feature type="transmembrane region" description="Helical" evidence="4">
    <location>
        <begin position="247"/>
        <end position="263"/>
    </location>
</feature>
<feature type="transmembrane region" description="Helical" evidence="4">
    <location>
        <begin position="220"/>
        <end position="241"/>
    </location>
</feature>
<evidence type="ECO:0000256" key="1">
    <source>
        <dbReference type="ARBA" id="ARBA00022741"/>
    </source>
</evidence>
<name>A0A5R8WMS0_9BACT</name>
<dbReference type="GO" id="GO:0030983">
    <property type="term" value="F:mismatched DNA binding"/>
    <property type="evidence" value="ECO:0007669"/>
    <property type="project" value="InterPro"/>
</dbReference>
<sequence length="611" mass="68619">MPVANTIRPLTIEPRDIFTDNLATYAAEERHFAGRHSLIGWLRVAVFLAGAGGAWGLFRHDENLAAFGWLIGAYVIFMLVMRWHGRVGYQLRQRQLLRLINQEELDRLAGQLTGFDAGLRYQDAQHPYTADLDVFGPHSLFQLTSRATSRLGQDRLAAWLQAPATIPELEQRQPAVAELAADVAWRQHWQARARQFPKQSDDPRPFLAWMHAPDFYQGRGWVLALLPVLPPLAVLGIAAWLTGSSGWLATVPVLLMYAVNYRFRQERDEVFERCMDMYDVLRAYRDQLRHLEQRECAAPRLAELRQVLLAHGAPASAYVGRLAGIAQNFSLRWSTLAGFFANNLLMWDFFWMWRLERWKRQLGGRLEPWLEVVAEVEALGSLAAVQYANPTWAVPALTAAPLTFAATQLAHPLIFSPGRVANDFATEGPGRTGLVTGSNMSGKTTFLRTIGVNAVLALAGGPVCAQALRIGPLQLFTAMRTQDNLAESTSSFYAELKRLRQLLDLTAAGQPVFFLLDEILKGTNSRDRHDGARGLIRQLHRRPASGLVSTHDLELGDLAEELPGFVTNYSFNSDIEGDEIRFDYRLTPGLCREFNASKLMELMGIEVQKRF</sequence>
<keyword evidence="3" id="KW-0238">DNA-binding</keyword>
<gene>
    <name evidence="6" type="ORF">FDY95_17690</name>
</gene>
<dbReference type="GO" id="GO:0006298">
    <property type="term" value="P:mismatch repair"/>
    <property type="evidence" value="ECO:0007669"/>
    <property type="project" value="InterPro"/>
</dbReference>
<organism evidence="6 7">
    <name type="scientific">Hymenobacter jeollabukensis</name>
    <dbReference type="NCBI Taxonomy" id="2025313"/>
    <lineage>
        <taxon>Bacteria</taxon>
        <taxon>Pseudomonadati</taxon>
        <taxon>Bacteroidota</taxon>
        <taxon>Cytophagia</taxon>
        <taxon>Cytophagales</taxon>
        <taxon>Hymenobacteraceae</taxon>
        <taxon>Hymenobacter</taxon>
    </lineage>
</organism>
<dbReference type="AlphaFoldDB" id="A0A5R8WMS0"/>
<dbReference type="InterPro" id="IPR036187">
    <property type="entry name" value="DNA_mismatch_repair_MutS_sf"/>
</dbReference>
<dbReference type="Proteomes" id="UP000305517">
    <property type="component" value="Unassembled WGS sequence"/>
</dbReference>
<comment type="caution">
    <text evidence="6">The sequence shown here is derived from an EMBL/GenBank/DDBJ whole genome shotgun (WGS) entry which is preliminary data.</text>
</comment>
<keyword evidence="7" id="KW-1185">Reference proteome</keyword>
<dbReference type="InterPro" id="IPR045076">
    <property type="entry name" value="MutS"/>
</dbReference>
<dbReference type="InterPro" id="IPR000432">
    <property type="entry name" value="DNA_mismatch_repair_MutS_C"/>
</dbReference>
<feature type="transmembrane region" description="Helical" evidence="4">
    <location>
        <begin position="38"/>
        <end position="58"/>
    </location>
</feature>
<evidence type="ECO:0000313" key="7">
    <source>
        <dbReference type="Proteomes" id="UP000305517"/>
    </source>
</evidence>
<keyword evidence="2" id="KW-0067">ATP-binding</keyword>
<dbReference type="Pfam" id="PF00488">
    <property type="entry name" value="MutS_V"/>
    <property type="match status" value="1"/>
</dbReference>